<reference evidence="2 3" key="1">
    <citation type="submission" date="2019-07" db="EMBL/GenBank/DDBJ databases">
        <title>Analysis of the biochemical properties, biological activity and biotechnological potential of siderophores and biosurfactants produced by Antarctic psychrotolerant bacteria.</title>
        <authorList>
            <person name="Styczynski M."/>
            <person name="Krucon T."/>
            <person name="Decewicz P."/>
            <person name="Dziewit L."/>
        </authorList>
    </citation>
    <scope>NUCLEOTIDE SEQUENCE [LARGE SCALE GENOMIC DNA]</scope>
    <source>
        <strain evidence="2 3">ANT_H27</strain>
    </source>
</reference>
<feature type="transmembrane region" description="Helical" evidence="1">
    <location>
        <begin position="244"/>
        <end position="264"/>
    </location>
</feature>
<protein>
    <submittedName>
        <fullName evidence="2">Uncharacterized protein</fullName>
    </submittedName>
</protein>
<dbReference type="EMBL" id="VOBL01000014">
    <property type="protein sequence ID" value="KAA0975759.1"/>
    <property type="molecule type" value="Genomic_DNA"/>
</dbReference>
<comment type="caution">
    <text evidence="2">The sequence shown here is derived from an EMBL/GenBank/DDBJ whole genome shotgun (WGS) entry which is preliminary data.</text>
</comment>
<feature type="transmembrane region" description="Helical" evidence="1">
    <location>
        <begin position="89"/>
        <end position="110"/>
    </location>
</feature>
<dbReference type="Proteomes" id="UP000323856">
    <property type="component" value="Unassembled WGS sequence"/>
</dbReference>
<keyword evidence="1" id="KW-1133">Transmembrane helix</keyword>
<organism evidence="2 3">
    <name type="scientific">Paeniglutamicibacter gangotriensis</name>
    <dbReference type="NCBI Taxonomy" id="254787"/>
    <lineage>
        <taxon>Bacteria</taxon>
        <taxon>Bacillati</taxon>
        <taxon>Actinomycetota</taxon>
        <taxon>Actinomycetes</taxon>
        <taxon>Micrococcales</taxon>
        <taxon>Micrococcaceae</taxon>
        <taxon>Paeniglutamicibacter</taxon>
    </lineage>
</organism>
<feature type="transmembrane region" description="Helical" evidence="1">
    <location>
        <begin position="284"/>
        <end position="305"/>
    </location>
</feature>
<evidence type="ECO:0000256" key="1">
    <source>
        <dbReference type="SAM" id="Phobius"/>
    </source>
</evidence>
<dbReference type="RefSeq" id="WP_149620084.1">
    <property type="nucleotide sequence ID" value="NZ_VOBL01000014.1"/>
</dbReference>
<dbReference type="OrthoDB" id="3171769at2"/>
<feature type="transmembrane region" description="Helical" evidence="1">
    <location>
        <begin position="116"/>
        <end position="142"/>
    </location>
</feature>
<evidence type="ECO:0000313" key="2">
    <source>
        <dbReference type="EMBL" id="KAA0975759.1"/>
    </source>
</evidence>
<keyword evidence="1" id="KW-0472">Membrane</keyword>
<sequence>MSTLSSRYITAVSRSVPESQRSDVEAEVAAAIEDLTEARLAAGSTPEDAERAVLLELGDPMRLAADYSNKPLYLIGPDHFPTYIRLLKILAATVLPVIGVAVMLGSFLSGGDAGEIISGGIIAVMGVALHIFFWTTLIFAIIERSPDSKQIRAKWDPSTLPDTPPGGVRLGDTLAAVLVALVGIIYLPWQHFSSPFRDANGEPIPTLNAELWPVWIPLLMAGLLATAVLEIFRYRAGGWSWRFVAVNTVLELVVAVPLIWLAATNTLLEPRFVTELVGHGWADAALHLNVSVIVITAGVVTWNLMDPLRKVRIDTAARAKHPRPLG</sequence>
<name>A0A5B0EEI5_9MICC</name>
<dbReference type="AlphaFoldDB" id="A0A5B0EEI5"/>
<feature type="transmembrane region" description="Helical" evidence="1">
    <location>
        <begin position="212"/>
        <end position="232"/>
    </location>
</feature>
<proteinExistence type="predicted"/>
<evidence type="ECO:0000313" key="3">
    <source>
        <dbReference type="Proteomes" id="UP000323856"/>
    </source>
</evidence>
<dbReference type="NCBIfam" id="NF038403">
    <property type="entry name" value="perm_prefix_1"/>
    <property type="match status" value="1"/>
</dbReference>
<gene>
    <name evidence="2" type="ORF">FQ154_13230</name>
</gene>
<accession>A0A5B0EEI5</accession>
<feature type="transmembrane region" description="Helical" evidence="1">
    <location>
        <begin position="174"/>
        <end position="192"/>
    </location>
</feature>
<keyword evidence="1" id="KW-0812">Transmembrane</keyword>
<dbReference type="InterPro" id="IPR047928">
    <property type="entry name" value="Perm_prefix_1"/>
</dbReference>